<dbReference type="PANTHER" id="PTHR24186:SF37">
    <property type="entry name" value="PGG DOMAIN-CONTAINING PROTEIN"/>
    <property type="match status" value="1"/>
</dbReference>
<keyword evidence="2 7" id="KW-0812">Transmembrane</keyword>
<dbReference type="AlphaFoldDB" id="A0AAV1DHM8"/>
<evidence type="ECO:0000313" key="10">
    <source>
        <dbReference type="Proteomes" id="UP001161247"/>
    </source>
</evidence>
<protein>
    <submittedName>
        <fullName evidence="9">OLC1v1005729C1</fullName>
    </submittedName>
</protein>
<dbReference type="EMBL" id="OX459122">
    <property type="protein sequence ID" value="CAI9106545.1"/>
    <property type="molecule type" value="Genomic_DNA"/>
</dbReference>
<keyword evidence="6 7" id="KW-0472">Membrane</keyword>
<feature type="transmembrane region" description="Helical" evidence="7">
    <location>
        <begin position="124"/>
        <end position="142"/>
    </location>
</feature>
<dbReference type="Proteomes" id="UP001161247">
    <property type="component" value="Chromosome 5"/>
</dbReference>
<dbReference type="GO" id="GO:0005886">
    <property type="term" value="C:plasma membrane"/>
    <property type="evidence" value="ECO:0007669"/>
    <property type="project" value="TreeGrafter"/>
</dbReference>
<organism evidence="9 10">
    <name type="scientific">Oldenlandia corymbosa var. corymbosa</name>
    <dbReference type="NCBI Taxonomy" id="529605"/>
    <lineage>
        <taxon>Eukaryota</taxon>
        <taxon>Viridiplantae</taxon>
        <taxon>Streptophyta</taxon>
        <taxon>Embryophyta</taxon>
        <taxon>Tracheophyta</taxon>
        <taxon>Spermatophyta</taxon>
        <taxon>Magnoliopsida</taxon>
        <taxon>eudicotyledons</taxon>
        <taxon>Gunneridae</taxon>
        <taxon>Pentapetalae</taxon>
        <taxon>asterids</taxon>
        <taxon>lamiids</taxon>
        <taxon>Gentianales</taxon>
        <taxon>Rubiaceae</taxon>
        <taxon>Rubioideae</taxon>
        <taxon>Spermacoceae</taxon>
        <taxon>Hedyotis-Oldenlandia complex</taxon>
        <taxon>Oldenlandia</taxon>
    </lineage>
</organism>
<keyword evidence="5" id="KW-0040">ANK repeat</keyword>
<dbReference type="SUPFAM" id="SSF48403">
    <property type="entry name" value="Ankyrin repeat"/>
    <property type="match status" value="1"/>
</dbReference>
<dbReference type="InterPro" id="IPR026961">
    <property type="entry name" value="PGG_dom"/>
</dbReference>
<keyword evidence="10" id="KW-1185">Reference proteome</keyword>
<evidence type="ECO:0000256" key="4">
    <source>
        <dbReference type="ARBA" id="ARBA00022989"/>
    </source>
</evidence>
<evidence type="ECO:0000256" key="3">
    <source>
        <dbReference type="ARBA" id="ARBA00022737"/>
    </source>
</evidence>
<evidence type="ECO:0000256" key="2">
    <source>
        <dbReference type="ARBA" id="ARBA00022692"/>
    </source>
</evidence>
<reference evidence="9" key="1">
    <citation type="submission" date="2023-03" db="EMBL/GenBank/DDBJ databases">
        <authorList>
            <person name="Julca I."/>
        </authorList>
    </citation>
    <scope>NUCLEOTIDE SEQUENCE</scope>
</reference>
<feature type="transmembrane region" description="Helical" evidence="7">
    <location>
        <begin position="244"/>
        <end position="266"/>
    </location>
</feature>
<feature type="transmembrane region" description="Helical" evidence="7">
    <location>
        <begin position="178"/>
        <end position="197"/>
    </location>
</feature>
<feature type="transmembrane region" description="Helical" evidence="7">
    <location>
        <begin position="206"/>
        <end position="224"/>
    </location>
</feature>
<evidence type="ECO:0000256" key="7">
    <source>
        <dbReference type="SAM" id="Phobius"/>
    </source>
</evidence>
<dbReference type="InterPro" id="IPR036770">
    <property type="entry name" value="Ankyrin_rpt-contain_sf"/>
</dbReference>
<gene>
    <name evidence="9" type="ORF">OLC1_LOCUS15026</name>
</gene>
<feature type="domain" description="PGG" evidence="8">
    <location>
        <begin position="117"/>
        <end position="232"/>
    </location>
</feature>
<evidence type="ECO:0000256" key="6">
    <source>
        <dbReference type="ARBA" id="ARBA00023136"/>
    </source>
</evidence>
<comment type="subcellular location">
    <subcellularLocation>
        <location evidence="1">Membrane</location>
        <topology evidence="1">Multi-pass membrane protein</topology>
    </subcellularLocation>
</comment>
<evidence type="ECO:0000259" key="8">
    <source>
        <dbReference type="Pfam" id="PF13962"/>
    </source>
</evidence>
<dbReference type="Gene3D" id="1.25.40.20">
    <property type="entry name" value="Ankyrin repeat-containing domain"/>
    <property type="match status" value="1"/>
</dbReference>
<keyword evidence="3" id="KW-0677">Repeat</keyword>
<accession>A0AAV1DHM8</accession>
<keyword evidence="4 7" id="KW-1133">Transmembrane helix</keyword>
<evidence type="ECO:0000256" key="1">
    <source>
        <dbReference type="ARBA" id="ARBA00004141"/>
    </source>
</evidence>
<name>A0AAV1DHM8_OLDCO</name>
<proteinExistence type="predicted"/>
<dbReference type="PANTHER" id="PTHR24186">
    <property type="entry name" value="PROTEIN PHOSPHATASE 1 REGULATORY SUBUNIT"/>
    <property type="match status" value="1"/>
</dbReference>
<evidence type="ECO:0000256" key="5">
    <source>
        <dbReference type="ARBA" id="ARBA00023043"/>
    </source>
</evidence>
<evidence type="ECO:0000313" key="9">
    <source>
        <dbReference type="EMBL" id="CAI9106545.1"/>
    </source>
</evidence>
<sequence>MEKLLCDAAIENNVTAFRQFLREDPLVLDKAMINCQDMMNPLHTAALFGNAEFVKEVLGSIKYLIENNVLQVNVKSANGSTPLDLIQGESDSEIAQVLERAGAEGSTYDLISSRRTKTLYKKRDVLMVVASLIATMAFQATLNPAGGVWQDNKPDGSDKHVAGEAVMAQKYPNTYRNFITTNTIAFVSSLSIILLLISGLPFKKRLFLWVLMVIMWLTITAIALTYNTSIYILTPKDDIKKLNLVTWTAIIVWCGVISLLFLGNTLRLINRWLKRRHGIDLFKMLKRQGNSGTQVQSLENPGTILVC</sequence>
<dbReference type="Pfam" id="PF13962">
    <property type="entry name" value="PGG"/>
    <property type="match status" value="1"/>
</dbReference>